<dbReference type="AlphaFoldDB" id="A0A4Y7SDW9"/>
<keyword evidence="3" id="KW-1185">Reference proteome</keyword>
<evidence type="ECO:0000313" key="2">
    <source>
        <dbReference type="EMBL" id="TEB19940.1"/>
    </source>
</evidence>
<dbReference type="EMBL" id="QPFP01000162">
    <property type="protein sequence ID" value="TEB19940.1"/>
    <property type="molecule type" value="Genomic_DNA"/>
</dbReference>
<evidence type="ECO:0000256" key="1">
    <source>
        <dbReference type="SAM" id="MobiDB-lite"/>
    </source>
</evidence>
<protein>
    <submittedName>
        <fullName evidence="2">Uncharacterized protein</fullName>
    </submittedName>
</protein>
<evidence type="ECO:0000313" key="3">
    <source>
        <dbReference type="Proteomes" id="UP000298030"/>
    </source>
</evidence>
<organism evidence="2 3">
    <name type="scientific">Coprinellus micaceus</name>
    <name type="common">Glistening ink-cap mushroom</name>
    <name type="synonym">Coprinus micaceus</name>
    <dbReference type="NCBI Taxonomy" id="71717"/>
    <lineage>
        <taxon>Eukaryota</taxon>
        <taxon>Fungi</taxon>
        <taxon>Dikarya</taxon>
        <taxon>Basidiomycota</taxon>
        <taxon>Agaricomycotina</taxon>
        <taxon>Agaricomycetes</taxon>
        <taxon>Agaricomycetidae</taxon>
        <taxon>Agaricales</taxon>
        <taxon>Agaricineae</taxon>
        <taxon>Psathyrellaceae</taxon>
        <taxon>Coprinellus</taxon>
    </lineage>
</organism>
<sequence>MLPYPSTHAHVPSCPWITTSPWNLTREPKRRMPGIGRYSIDNSASSIAWSSIPYPCYPPPDPQPLDHSLAPKEETSWSTAPCQHSSGSSSTIPRRNVSHSPESSEGIKRTTSSLFVSSPHLPTTLVHARRVVSIALYALCRRSSQLVRYVADER</sequence>
<feature type="compositionally biased region" description="Polar residues" evidence="1">
    <location>
        <begin position="76"/>
        <end position="111"/>
    </location>
</feature>
<reference evidence="2 3" key="1">
    <citation type="journal article" date="2019" name="Nat. Ecol. Evol.">
        <title>Megaphylogeny resolves global patterns of mushroom evolution.</title>
        <authorList>
            <person name="Varga T."/>
            <person name="Krizsan K."/>
            <person name="Foldi C."/>
            <person name="Dima B."/>
            <person name="Sanchez-Garcia M."/>
            <person name="Sanchez-Ramirez S."/>
            <person name="Szollosi G.J."/>
            <person name="Szarkandi J.G."/>
            <person name="Papp V."/>
            <person name="Albert L."/>
            <person name="Andreopoulos W."/>
            <person name="Angelini C."/>
            <person name="Antonin V."/>
            <person name="Barry K.W."/>
            <person name="Bougher N.L."/>
            <person name="Buchanan P."/>
            <person name="Buyck B."/>
            <person name="Bense V."/>
            <person name="Catcheside P."/>
            <person name="Chovatia M."/>
            <person name="Cooper J."/>
            <person name="Damon W."/>
            <person name="Desjardin D."/>
            <person name="Finy P."/>
            <person name="Geml J."/>
            <person name="Haridas S."/>
            <person name="Hughes K."/>
            <person name="Justo A."/>
            <person name="Karasinski D."/>
            <person name="Kautmanova I."/>
            <person name="Kiss B."/>
            <person name="Kocsube S."/>
            <person name="Kotiranta H."/>
            <person name="LaButti K.M."/>
            <person name="Lechner B.E."/>
            <person name="Liimatainen K."/>
            <person name="Lipzen A."/>
            <person name="Lukacs Z."/>
            <person name="Mihaltcheva S."/>
            <person name="Morgado L.N."/>
            <person name="Niskanen T."/>
            <person name="Noordeloos M.E."/>
            <person name="Ohm R.A."/>
            <person name="Ortiz-Santana B."/>
            <person name="Ovrebo C."/>
            <person name="Racz N."/>
            <person name="Riley R."/>
            <person name="Savchenko A."/>
            <person name="Shiryaev A."/>
            <person name="Soop K."/>
            <person name="Spirin V."/>
            <person name="Szebenyi C."/>
            <person name="Tomsovsky M."/>
            <person name="Tulloss R.E."/>
            <person name="Uehling J."/>
            <person name="Grigoriev I.V."/>
            <person name="Vagvolgyi C."/>
            <person name="Papp T."/>
            <person name="Martin F.M."/>
            <person name="Miettinen O."/>
            <person name="Hibbett D.S."/>
            <person name="Nagy L.G."/>
        </authorList>
    </citation>
    <scope>NUCLEOTIDE SEQUENCE [LARGE SCALE GENOMIC DNA]</scope>
    <source>
        <strain evidence="2 3">FP101781</strain>
    </source>
</reference>
<comment type="caution">
    <text evidence="2">The sequence shown here is derived from an EMBL/GenBank/DDBJ whole genome shotgun (WGS) entry which is preliminary data.</text>
</comment>
<accession>A0A4Y7SDW9</accession>
<proteinExistence type="predicted"/>
<name>A0A4Y7SDW9_COPMI</name>
<dbReference type="Proteomes" id="UP000298030">
    <property type="component" value="Unassembled WGS sequence"/>
</dbReference>
<gene>
    <name evidence="2" type="ORF">FA13DRAFT_296555</name>
</gene>
<feature type="region of interest" description="Disordered" evidence="1">
    <location>
        <begin position="59"/>
        <end position="111"/>
    </location>
</feature>